<dbReference type="Pfam" id="PF07816">
    <property type="entry name" value="DUF1645"/>
    <property type="match status" value="1"/>
</dbReference>
<accession>A0AAN7QVI4</accession>
<feature type="compositionally biased region" description="Polar residues" evidence="1">
    <location>
        <begin position="209"/>
        <end position="218"/>
    </location>
</feature>
<dbReference type="EMBL" id="JAXQNO010000018">
    <property type="protein sequence ID" value="KAK4776793.1"/>
    <property type="molecule type" value="Genomic_DNA"/>
</dbReference>
<keyword evidence="3" id="KW-1185">Reference proteome</keyword>
<evidence type="ECO:0000256" key="1">
    <source>
        <dbReference type="SAM" id="MobiDB-lite"/>
    </source>
</evidence>
<proteinExistence type="predicted"/>
<feature type="region of interest" description="Disordered" evidence="1">
    <location>
        <begin position="207"/>
        <end position="233"/>
    </location>
</feature>
<feature type="region of interest" description="Disordered" evidence="1">
    <location>
        <begin position="131"/>
        <end position="150"/>
    </location>
</feature>
<dbReference type="Proteomes" id="UP001346149">
    <property type="component" value="Unassembled WGS sequence"/>
</dbReference>
<comment type="caution">
    <text evidence="2">The sequence shown here is derived from an EMBL/GenBank/DDBJ whole genome shotgun (WGS) entry which is preliminary data.</text>
</comment>
<reference evidence="2 3" key="1">
    <citation type="journal article" date="2023" name="Hortic Res">
        <title>Pangenome of water caltrop reveals structural variations and asymmetric subgenome divergence after allopolyploidization.</title>
        <authorList>
            <person name="Zhang X."/>
            <person name="Chen Y."/>
            <person name="Wang L."/>
            <person name="Yuan Y."/>
            <person name="Fang M."/>
            <person name="Shi L."/>
            <person name="Lu R."/>
            <person name="Comes H.P."/>
            <person name="Ma Y."/>
            <person name="Chen Y."/>
            <person name="Huang G."/>
            <person name="Zhou Y."/>
            <person name="Zheng Z."/>
            <person name="Qiu Y."/>
        </authorList>
    </citation>
    <scope>NUCLEOTIDE SEQUENCE [LARGE SCALE GENOMIC DNA]</scope>
    <source>
        <strain evidence="2">F231</strain>
    </source>
</reference>
<evidence type="ECO:0000313" key="2">
    <source>
        <dbReference type="EMBL" id="KAK4776793.1"/>
    </source>
</evidence>
<evidence type="ECO:0000313" key="3">
    <source>
        <dbReference type="Proteomes" id="UP001346149"/>
    </source>
</evidence>
<gene>
    <name evidence="2" type="ORF">SAY86_005481</name>
</gene>
<organism evidence="2 3">
    <name type="scientific">Trapa natans</name>
    <name type="common">Water chestnut</name>
    <dbReference type="NCBI Taxonomy" id="22666"/>
    <lineage>
        <taxon>Eukaryota</taxon>
        <taxon>Viridiplantae</taxon>
        <taxon>Streptophyta</taxon>
        <taxon>Embryophyta</taxon>
        <taxon>Tracheophyta</taxon>
        <taxon>Spermatophyta</taxon>
        <taxon>Magnoliopsida</taxon>
        <taxon>eudicotyledons</taxon>
        <taxon>Gunneridae</taxon>
        <taxon>Pentapetalae</taxon>
        <taxon>rosids</taxon>
        <taxon>malvids</taxon>
        <taxon>Myrtales</taxon>
        <taxon>Lythraceae</taxon>
        <taxon>Trapa</taxon>
    </lineage>
</organism>
<dbReference type="PANTHER" id="PTHR33095:SF81">
    <property type="entry name" value="OS07G0619500 PROTEIN"/>
    <property type="match status" value="1"/>
</dbReference>
<sequence>MMVGIEDPTLSEGIYGTSQVHVIVHMTAEESGNHKVLDSPWRAVPYPYGAPLIDPPGETINPAEPLKRREASSQSYLVEAINQLKACPLCVAFIACPRGLQAGRRRYVNAVEEIPLRVSYTVFDDEPNNVSYSRSTTSTTQATGNAVGNKPGNTSASYFSSLWKWSFKDFLLFRSASEGRGTMQDPLRRYTAVSRKVAVVAPEDARSCSLGSTDSAGPSVSSSRRRSRRCPSAHEIHYTKSRAALEEMGKKTFLPYKQGLLGCLHRHIIVKV</sequence>
<dbReference type="InterPro" id="IPR012442">
    <property type="entry name" value="DUF1645_plant"/>
</dbReference>
<protein>
    <submittedName>
        <fullName evidence="2">Uncharacterized protein</fullName>
    </submittedName>
</protein>
<name>A0AAN7QVI4_TRANT</name>
<dbReference type="AlphaFoldDB" id="A0AAN7QVI4"/>
<dbReference type="PANTHER" id="PTHR33095">
    <property type="entry name" value="OS07G0619500 PROTEIN"/>
    <property type="match status" value="1"/>
</dbReference>